<name>A0A1X1ZAF2_9MYCO</name>
<dbReference type="AlphaFoldDB" id="A0A1X1ZAF2"/>
<accession>A0A1X1ZAF2</accession>
<dbReference type="EMBL" id="LQPH01000133">
    <property type="protein sequence ID" value="ORW20258.1"/>
    <property type="molecule type" value="Genomic_DNA"/>
</dbReference>
<keyword evidence="2" id="KW-1185">Reference proteome</keyword>
<dbReference type="Proteomes" id="UP000193781">
    <property type="component" value="Unassembled WGS sequence"/>
</dbReference>
<comment type="caution">
    <text evidence="1">The sequence shown here is derived from an EMBL/GenBank/DDBJ whole genome shotgun (WGS) entry which is preliminary data.</text>
</comment>
<evidence type="ECO:0000313" key="1">
    <source>
        <dbReference type="EMBL" id="ORW20258.1"/>
    </source>
</evidence>
<gene>
    <name evidence="1" type="ORF">AWC17_08275</name>
</gene>
<organism evidence="1 2">
    <name type="scientific">Mycobacterium nebraskense</name>
    <dbReference type="NCBI Taxonomy" id="244292"/>
    <lineage>
        <taxon>Bacteria</taxon>
        <taxon>Bacillati</taxon>
        <taxon>Actinomycetota</taxon>
        <taxon>Actinomycetes</taxon>
        <taxon>Mycobacteriales</taxon>
        <taxon>Mycobacteriaceae</taxon>
        <taxon>Mycobacterium</taxon>
    </lineage>
</organism>
<proteinExistence type="predicted"/>
<sequence length="153" mass="15703">MTATGQFAFRATVALTEPSTPRASNPRPAVPTTIISASSDILIRASAGLEYTSSLLMVTFRSAGSASSASLIACMIAFLPSSSSRTARDSGYGTGGQVAVGVVTAWTTVSGTFRSAASWAAQLAAAFDAGEPSTATTMPRCWSSDISFSLHHE</sequence>
<protein>
    <submittedName>
        <fullName evidence="1">Uncharacterized protein</fullName>
    </submittedName>
</protein>
<evidence type="ECO:0000313" key="2">
    <source>
        <dbReference type="Proteomes" id="UP000193781"/>
    </source>
</evidence>
<reference evidence="1 2" key="1">
    <citation type="submission" date="2016-01" db="EMBL/GenBank/DDBJ databases">
        <title>The new phylogeny of the genus Mycobacterium.</title>
        <authorList>
            <person name="Tarcisio F."/>
            <person name="Conor M."/>
            <person name="Antonella G."/>
            <person name="Elisabetta G."/>
            <person name="Giulia F.S."/>
            <person name="Sara T."/>
            <person name="Anna F."/>
            <person name="Clotilde B."/>
            <person name="Roberto B."/>
            <person name="Veronica D.S."/>
            <person name="Fabio R."/>
            <person name="Monica P."/>
            <person name="Olivier J."/>
            <person name="Enrico T."/>
            <person name="Nicola S."/>
        </authorList>
    </citation>
    <scope>NUCLEOTIDE SEQUENCE [LARGE SCALE GENOMIC DNA]</scope>
    <source>
        <strain evidence="1 2">DSM 44803</strain>
    </source>
</reference>